<dbReference type="SUPFAM" id="SSF50475">
    <property type="entry name" value="FMN-binding split barrel"/>
    <property type="match status" value="1"/>
</dbReference>
<dbReference type="GO" id="GO:0005737">
    <property type="term" value="C:cytoplasm"/>
    <property type="evidence" value="ECO:0007669"/>
    <property type="project" value="UniProtKB-ARBA"/>
</dbReference>
<sequence>MVCFAAAGSCYAIRATAVMVSTKLHVNSSHAYSQFPLSSRLPFPFPCYSISPSTRRALAMAATPIQSSPAPQAVSGTEIGGGEDVMQLINAHQKNAARLPALEEIRTVLYHGLRGMLSTFSLKYEGYPSGSIVDFASDADGSIILAVSSLSVHSKDLSANPKCSLLFARDPEDRSDLMITVHGDAIPVSKQDEAATRTAYLAKHPNAFWVDFGDFQFLRIEPTVVRYVSGVASALLRSGEFSKEEFKSTKVDPISLFAKPVASHMNRDHGEDTKLIVKHTTSIPVDSAYMLDVDSLGFNVKAVYQGNTYKLRIPFPRRAEERKDLKTLVVEMLEAARGQT</sequence>
<dbReference type="Pfam" id="PF10615">
    <property type="entry name" value="DUF2470"/>
    <property type="match status" value="1"/>
</dbReference>
<organism evidence="3 4">
    <name type="scientific">Linum tenue</name>
    <dbReference type="NCBI Taxonomy" id="586396"/>
    <lineage>
        <taxon>Eukaryota</taxon>
        <taxon>Viridiplantae</taxon>
        <taxon>Streptophyta</taxon>
        <taxon>Embryophyta</taxon>
        <taxon>Tracheophyta</taxon>
        <taxon>Spermatophyta</taxon>
        <taxon>Magnoliopsida</taxon>
        <taxon>eudicotyledons</taxon>
        <taxon>Gunneridae</taxon>
        <taxon>Pentapetalae</taxon>
        <taxon>rosids</taxon>
        <taxon>fabids</taxon>
        <taxon>Malpighiales</taxon>
        <taxon>Linaceae</taxon>
        <taxon>Linum</taxon>
    </lineage>
</organism>
<dbReference type="AlphaFoldDB" id="A0AAV0LFU3"/>
<dbReference type="EMBL" id="CAMGYJ010000006">
    <property type="protein sequence ID" value="CAI0433132.1"/>
    <property type="molecule type" value="Genomic_DNA"/>
</dbReference>
<evidence type="ECO:0000313" key="4">
    <source>
        <dbReference type="Proteomes" id="UP001154282"/>
    </source>
</evidence>
<reference evidence="3" key="1">
    <citation type="submission" date="2022-08" db="EMBL/GenBank/DDBJ databases">
        <authorList>
            <person name="Gutierrez-Valencia J."/>
        </authorList>
    </citation>
    <scope>NUCLEOTIDE SEQUENCE</scope>
</reference>
<dbReference type="Gene3D" id="3.20.180.10">
    <property type="entry name" value="PNP-oxidase-like"/>
    <property type="match status" value="1"/>
</dbReference>
<name>A0AAV0LFU3_9ROSI</name>
<dbReference type="Gene3D" id="2.30.110.10">
    <property type="entry name" value="Electron Transport, Fmn-binding Protein, Chain A"/>
    <property type="match status" value="1"/>
</dbReference>
<evidence type="ECO:0000313" key="3">
    <source>
        <dbReference type="EMBL" id="CAI0433132.1"/>
    </source>
</evidence>
<evidence type="ECO:0000259" key="1">
    <source>
        <dbReference type="Pfam" id="PF01243"/>
    </source>
</evidence>
<dbReference type="InterPro" id="IPR011576">
    <property type="entry name" value="Pyridox_Oxase_N"/>
</dbReference>
<comment type="caution">
    <text evidence="3">The sequence shown here is derived from an EMBL/GenBank/DDBJ whole genome shotgun (WGS) entry which is preliminary data.</text>
</comment>
<evidence type="ECO:0000259" key="2">
    <source>
        <dbReference type="Pfam" id="PF10615"/>
    </source>
</evidence>
<dbReference type="PANTHER" id="PTHR13343">
    <property type="entry name" value="CREG1 PROTEIN"/>
    <property type="match status" value="1"/>
</dbReference>
<dbReference type="InterPro" id="IPR012349">
    <property type="entry name" value="Split_barrel_FMN-bd"/>
</dbReference>
<dbReference type="InterPro" id="IPR037119">
    <property type="entry name" value="Haem_oxidase_HugZ-like_sf"/>
</dbReference>
<proteinExistence type="predicted"/>
<protein>
    <recommendedName>
        <fullName evidence="5">DUF2470 domain-containing protein</fullName>
    </recommendedName>
</protein>
<keyword evidence="4" id="KW-1185">Reference proteome</keyword>
<dbReference type="PANTHER" id="PTHR13343:SF24">
    <property type="entry name" value="OS07G0573800 PROTEIN"/>
    <property type="match status" value="1"/>
</dbReference>
<dbReference type="Pfam" id="PF01243">
    <property type="entry name" value="PNPOx_N"/>
    <property type="match status" value="1"/>
</dbReference>
<feature type="domain" description="DUF2470" evidence="2">
    <location>
        <begin position="259"/>
        <end position="332"/>
    </location>
</feature>
<accession>A0AAV0LFU3</accession>
<dbReference type="Proteomes" id="UP001154282">
    <property type="component" value="Unassembled WGS sequence"/>
</dbReference>
<gene>
    <name evidence="3" type="ORF">LITE_LOCUS23705</name>
</gene>
<evidence type="ECO:0008006" key="5">
    <source>
        <dbReference type="Google" id="ProtNLM"/>
    </source>
</evidence>
<dbReference type="InterPro" id="IPR019595">
    <property type="entry name" value="DUF2470"/>
</dbReference>
<feature type="domain" description="Pyridoxamine 5'-phosphate oxidase N-terminal" evidence="1">
    <location>
        <begin position="103"/>
        <end position="228"/>
    </location>
</feature>